<evidence type="ECO:0000313" key="1">
    <source>
        <dbReference type="EMBL" id="KAJ9110193.1"/>
    </source>
</evidence>
<keyword evidence="2" id="KW-1185">Reference proteome</keyword>
<reference evidence="1" key="1">
    <citation type="submission" date="2023-04" db="EMBL/GenBank/DDBJ databases">
        <title>Draft Genome sequencing of Naganishia species isolated from polar environments using Oxford Nanopore Technology.</title>
        <authorList>
            <person name="Leo P."/>
            <person name="Venkateswaran K."/>
        </authorList>
    </citation>
    <scope>NUCLEOTIDE SEQUENCE</scope>
    <source>
        <strain evidence="1">MNA-CCFEE 5262</strain>
    </source>
</reference>
<gene>
    <name evidence="1" type="ORF">QFC20_003045</name>
</gene>
<organism evidence="1 2">
    <name type="scientific">Naganishia adeliensis</name>
    <dbReference type="NCBI Taxonomy" id="92952"/>
    <lineage>
        <taxon>Eukaryota</taxon>
        <taxon>Fungi</taxon>
        <taxon>Dikarya</taxon>
        <taxon>Basidiomycota</taxon>
        <taxon>Agaricomycotina</taxon>
        <taxon>Tremellomycetes</taxon>
        <taxon>Filobasidiales</taxon>
        <taxon>Filobasidiaceae</taxon>
        <taxon>Naganishia</taxon>
    </lineage>
</organism>
<sequence length="76" mass="8072">MYPGMQVGMTGSITGTGNIIPKTIVKLYNVAKKAIDTGDREAQAEALDLHRRVAAADWIVVKAGISGTKLALGYVR</sequence>
<name>A0ACC2WFL4_9TREE</name>
<dbReference type="Proteomes" id="UP001230649">
    <property type="component" value="Unassembled WGS sequence"/>
</dbReference>
<dbReference type="EMBL" id="JASBWS010000025">
    <property type="protein sequence ID" value="KAJ9110193.1"/>
    <property type="molecule type" value="Genomic_DNA"/>
</dbReference>
<protein>
    <submittedName>
        <fullName evidence="1">Uncharacterized protein</fullName>
    </submittedName>
</protein>
<comment type="caution">
    <text evidence="1">The sequence shown here is derived from an EMBL/GenBank/DDBJ whole genome shotgun (WGS) entry which is preliminary data.</text>
</comment>
<proteinExistence type="predicted"/>
<accession>A0ACC2WFL4</accession>
<evidence type="ECO:0000313" key="2">
    <source>
        <dbReference type="Proteomes" id="UP001230649"/>
    </source>
</evidence>